<protein>
    <submittedName>
        <fullName evidence="1">Uncharacterized protein</fullName>
    </submittedName>
</protein>
<evidence type="ECO:0000313" key="2">
    <source>
        <dbReference type="Proteomes" id="UP000005475"/>
    </source>
</evidence>
<reference evidence="2" key="2">
    <citation type="submission" date="2007-04" db="EMBL/GenBank/DDBJ databases">
        <title>Draft genome sequence of Bacteroides ovatus (ATCC 8483).</title>
        <authorList>
            <person name="Sudarsanam P."/>
            <person name="Ley R."/>
            <person name="Guruge J."/>
            <person name="Turnbaugh P.J."/>
            <person name="Mahowald M."/>
            <person name="Liep D."/>
            <person name="Gordon J."/>
        </authorList>
    </citation>
    <scope>NUCLEOTIDE SEQUENCE [LARGE SCALE GENOMIC DNA]</scope>
    <source>
        <strain evidence="2">ATCC 8483 / DSM 1896 / JCM 5824 / BCRC 10623 / CCUG 4943 / NCTC 11153</strain>
    </source>
</reference>
<evidence type="ECO:0000313" key="1">
    <source>
        <dbReference type="EMBL" id="EDO13397.1"/>
    </source>
</evidence>
<organism evidence="1 2">
    <name type="scientific">Bacteroides ovatus (strain ATCC 8483 / DSM 1896 / JCM 5824 / BCRC 10623 / CCUG 4943 / NCTC 11153)</name>
    <dbReference type="NCBI Taxonomy" id="411476"/>
    <lineage>
        <taxon>Bacteria</taxon>
        <taxon>Pseudomonadati</taxon>
        <taxon>Bacteroidota</taxon>
        <taxon>Bacteroidia</taxon>
        <taxon>Bacteroidales</taxon>
        <taxon>Bacteroidaceae</taxon>
        <taxon>Bacteroides</taxon>
    </lineage>
</organism>
<dbReference type="EMBL" id="AAXF02000039">
    <property type="protein sequence ID" value="EDO13397.1"/>
    <property type="molecule type" value="Genomic_DNA"/>
</dbReference>
<proteinExistence type="predicted"/>
<accession>A0AAN3ABT4</accession>
<comment type="caution">
    <text evidence="1">The sequence shown here is derived from an EMBL/GenBank/DDBJ whole genome shotgun (WGS) entry which is preliminary data.</text>
</comment>
<name>A0AAN3ABT4_BACO1</name>
<reference evidence="1 2" key="1">
    <citation type="submission" date="2007-03" db="EMBL/GenBank/DDBJ databases">
        <authorList>
            <person name="Fulton L."/>
            <person name="Clifton S."/>
            <person name="Fulton B."/>
            <person name="Xu J."/>
            <person name="Minx P."/>
            <person name="Pepin K.H."/>
            <person name="Johnson M."/>
            <person name="Thiruvilangam P."/>
            <person name="Bhonagiri V."/>
            <person name="Nash W.E."/>
            <person name="Mardis E.R."/>
            <person name="Wilson R.K."/>
        </authorList>
    </citation>
    <scope>NUCLEOTIDE SEQUENCE [LARGE SCALE GENOMIC DNA]</scope>
    <source>
        <strain evidence="2">ATCC 8483 / DSM 1896 / JCM 5824 / BCRC 10623 / CCUG 4943 / NCTC 11153</strain>
    </source>
</reference>
<sequence>MAHKLKEQVIYYKEKTGAKQSICYIIINKNESYSIRQIHSRIHT</sequence>
<dbReference type="Proteomes" id="UP000005475">
    <property type="component" value="Unassembled WGS sequence"/>
</dbReference>
<gene>
    <name evidence="1" type="ORF">BACOVA_00931</name>
</gene>
<dbReference type="AlphaFoldDB" id="A0AAN3ABT4"/>